<reference evidence="5 9" key="4">
    <citation type="journal article" date="2017" name="N. Engl. J. Med.">
        <title>Transmission of Extensively Drug-Resistant Tuberculosis in South Africa.</title>
        <authorList>
            <person name="Shah N.S."/>
            <person name="Auld S.C."/>
            <person name="Brust J.C."/>
            <person name="Mathema B."/>
            <person name="Ismail N."/>
            <person name="Moodley P."/>
            <person name="Mlisana K."/>
            <person name="Allana S."/>
            <person name="Campbell A."/>
            <person name="Mthiyane T."/>
            <person name="Morris N."/>
            <person name="Mpangase P."/>
            <person name="van der Meulen H."/>
            <person name="Omar S.V."/>
            <person name="Brown T.S."/>
            <person name="Narechania A."/>
            <person name="Shaskina E."/>
            <person name="Kapwata T."/>
            <person name="Kreiswirth B."/>
            <person name="Gandhi N.R."/>
        </authorList>
    </citation>
    <scope>NUCLEOTIDE SEQUENCE [LARGE SCALE GENOMIC DNA]</scope>
    <source>
        <strain evidence="5 9">32301_S10</strain>
    </source>
</reference>
<dbReference type="Proteomes" id="UP000044938">
    <property type="component" value="Unassembled WGS sequence"/>
</dbReference>
<evidence type="ECO:0000313" key="9">
    <source>
        <dbReference type="Proteomes" id="UP000256381"/>
    </source>
</evidence>
<dbReference type="STRING" id="115862.BBG46_00770"/>
<reference evidence="4 10" key="6">
    <citation type="submission" date="2021-03" db="EMBL/GenBank/DDBJ databases">
        <title>Whole Genome Sequencing of Mycobacterium tuberculosis clinical isolates from Arunachal Pradesh, India.</title>
        <authorList>
            <person name="Singh S."/>
            <person name="Mudliar S.R."/>
            <person name="Kulsum U."/>
            <person name="Rufai S.B."/>
            <person name="Singh P.K."/>
            <person name="Umpo M."/>
            <person name="Nyori M."/>
        </authorList>
    </citation>
    <scope>NUCLEOTIDE SEQUENCE [LARGE SCALE GENOMIC DNA]</scope>
    <source>
        <strain evidence="4 10">OMICS/BPL/0142/20/SP</strain>
    </source>
</reference>
<dbReference type="RefSeq" id="WP_003400865.1">
    <property type="nucleotide sequence ID" value="NZ_AP017901.1"/>
</dbReference>
<reference evidence="6 7" key="2">
    <citation type="submission" date="2015-03" db="EMBL/GenBank/DDBJ databases">
        <authorList>
            <consortium name="Pathogen Informatics"/>
        </authorList>
    </citation>
    <scope>NUCLEOTIDE SEQUENCE [LARGE SCALE GENOMIC DNA]</scope>
    <source>
        <strain evidence="6">K00500041</strain>
        <strain evidence="1 8">M09401471</strain>
        <strain evidence="7">N09902308</strain>
    </source>
</reference>
<protein>
    <submittedName>
        <fullName evidence="3">Uncharacterized protein</fullName>
    </submittedName>
</protein>
<dbReference type="EMBL" id="CSBK01000351">
    <property type="protein sequence ID" value="COX29554.1"/>
    <property type="molecule type" value="Genomic_DNA"/>
</dbReference>
<name>A0A045GL45_MYCTX</name>
<reference evidence="3" key="1">
    <citation type="submission" date="2015-03" db="EMBL/GenBank/DDBJ databases">
        <authorList>
            <consortium name="Pathogen Informatics"/>
            <person name="Murphy D."/>
        </authorList>
    </citation>
    <scope>NUCLEOTIDE SEQUENCE</scope>
    <source>
        <strain evidence="3">N09902308</strain>
    </source>
</reference>
<evidence type="ECO:0000313" key="8">
    <source>
        <dbReference type="Proteomes" id="UP000044938"/>
    </source>
</evidence>
<evidence type="ECO:0000313" key="10">
    <source>
        <dbReference type="Proteomes" id="UP000671119"/>
    </source>
</evidence>
<evidence type="ECO:0000313" key="2">
    <source>
        <dbReference type="EMBL" id="COW70095.1"/>
    </source>
</evidence>
<dbReference type="PATRIC" id="fig|1773.2359.peg.4274"/>
<evidence type="ECO:0000313" key="7">
    <source>
        <dbReference type="Proteomes" id="UP000039021"/>
    </source>
</evidence>
<sequence length="122" mass="13694">MAGSVSAAAGIGWVGLNVTETNRDQCYRVERTTVDALTHPEYRVHTRGVQRVRVTRNARKHRVSKHRIVAAMRHCGVPVIQEDGSLYYQGRDTSGRLTEVVAVEADDGDLIITHAMPKEWKR</sequence>
<dbReference type="AlphaFoldDB" id="A0A045GL45"/>
<dbReference type="EMBL" id="CSAE01000648">
    <property type="protein sequence ID" value="COW70095.1"/>
    <property type="molecule type" value="Genomic_DNA"/>
</dbReference>
<evidence type="ECO:0000313" key="3">
    <source>
        <dbReference type="EMBL" id="COX29554.1"/>
    </source>
</evidence>
<evidence type="ECO:0000313" key="4">
    <source>
        <dbReference type="EMBL" id="MBP0681757.1"/>
    </source>
</evidence>
<dbReference type="Proteomes" id="UP000039021">
    <property type="component" value="Unassembled WGS sequence"/>
</dbReference>
<dbReference type="EMBL" id="CSAJ01000272">
    <property type="protein sequence ID" value="COW28167.1"/>
    <property type="molecule type" value="Genomic_DNA"/>
</dbReference>
<gene>
    <name evidence="5" type="ORF">DSJ38_08200</name>
    <name evidence="2" type="ORF">ERS007703_04074</name>
    <name evidence="1" type="ORF">ERS007720_02229</name>
    <name evidence="3" type="ORF">ERS007739_01025</name>
    <name evidence="4" type="ORF">J8J21_01100</name>
</gene>
<organism evidence="3 7">
    <name type="scientific">Mycobacterium tuberculosis</name>
    <dbReference type="NCBI Taxonomy" id="1773"/>
    <lineage>
        <taxon>Bacteria</taxon>
        <taxon>Bacillati</taxon>
        <taxon>Actinomycetota</taxon>
        <taxon>Actinomycetes</taxon>
        <taxon>Mycobacteriales</taxon>
        <taxon>Mycobacteriaceae</taxon>
        <taxon>Mycobacterium</taxon>
        <taxon>Mycobacterium tuberculosis complex</taxon>
    </lineage>
</organism>
<dbReference type="EMBL" id="JAGIZI010000001">
    <property type="protein sequence ID" value="MBP0681757.1"/>
    <property type="molecule type" value="Genomic_DNA"/>
</dbReference>
<accession>A0A045GL45</accession>
<dbReference type="Proteomes" id="UP000671119">
    <property type="component" value="Unassembled WGS sequence"/>
</dbReference>
<evidence type="ECO:0000313" key="6">
    <source>
        <dbReference type="Proteomes" id="UP000038802"/>
    </source>
</evidence>
<dbReference type="EMBL" id="QTBD01000129">
    <property type="protein sequence ID" value="REQ53357.1"/>
    <property type="molecule type" value="Genomic_DNA"/>
</dbReference>
<evidence type="ECO:0000313" key="5">
    <source>
        <dbReference type="EMBL" id="REQ53357.1"/>
    </source>
</evidence>
<dbReference type="GeneID" id="45424088"/>
<proteinExistence type="predicted"/>
<evidence type="ECO:0000313" key="1">
    <source>
        <dbReference type="EMBL" id="COW28167.1"/>
    </source>
</evidence>
<reference evidence="5" key="5">
    <citation type="submission" date="2018-07" db="EMBL/GenBank/DDBJ databases">
        <authorList>
            <person name="Shah S."/>
            <person name="Brown T."/>
            <person name="Auld S."/>
            <person name="Bratton K."/>
            <person name="Narechania A."/>
            <person name="Mathema B."/>
            <person name="Gandhi N."/>
        </authorList>
    </citation>
    <scope>NUCLEOTIDE SEQUENCE</scope>
    <source>
        <strain evidence="5">32301_S10</strain>
    </source>
</reference>
<dbReference type="Proteomes" id="UP000038802">
    <property type="component" value="Unassembled WGS sequence"/>
</dbReference>
<dbReference type="Proteomes" id="UP000256381">
    <property type="component" value="Unassembled WGS sequence"/>
</dbReference>
<reference evidence="2" key="3">
    <citation type="submission" date="2015-03" db="EMBL/GenBank/DDBJ databases">
        <authorList>
            <person name="Murphy D."/>
        </authorList>
    </citation>
    <scope>NUCLEOTIDE SEQUENCE [LARGE SCALE GENOMIC DNA]</scope>
    <source>
        <strain evidence="2">K00500041</strain>
    </source>
</reference>